<feature type="domain" description="Tetrapyrrole methylase" evidence="6">
    <location>
        <begin position="6"/>
        <end position="192"/>
    </location>
</feature>
<dbReference type="GO" id="GO:0008276">
    <property type="term" value="F:protein methyltransferase activity"/>
    <property type="evidence" value="ECO:0007669"/>
    <property type="project" value="InterPro"/>
</dbReference>
<evidence type="ECO:0000313" key="7">
    <source>
        <dbReference type="EMBL" id="VFQ47248.1"/>
    </source>
</evidence>
<dbReference type="UniPathway" id="UPA00148"/>
<dbReference type="GO" id="GO:0009236">
    <property type="term" value="P:cobalamin biosynthetic process"/>
    <property type="evidence" value="ECO:0007669"/>
    <property type="project" value="UniProtKB-UniPathway"/>
</dbReference>
<dbReference type="InterPro" id="IPR006365">
    <property type="entry name" value="Cbl_synth_CobL"/>
</dbReference>
<dbReference type="EMBL" id="CAADHO010000015">
    <property type="protein sequence ID" value="VFQ47248.1"/>
    <property type="molecule type" value="Genomic_DNA"/>
</dbReference>
<dbReference type="InterPro" id="IPR000878">
    <property type="entry name" value="4pyrrol_Mease"/>
</dbReference>
<dbReference type="InterPro" id="IPR012818">
    <property type="entry name" value="CbiE"/>
</dbReference>
<dbReference type="PANTHER" id="PTHR43182:SF1">
    <property type="entry name" value="COBALT-PRECORRIN-7 C(5)-METHYLTRANSFERASE"/>
    <property type="match status" value="1"/>
</dbReference>
<keyword evidence="3 7" id="KW-0489">Methyltransferase</keyword>
<name>A0A4V6IM29_9BACT</name>
<reference evidence="7 8" key="1">
    <citation type="submission" date="2019-03" db="EMBL/GenBank/DDBJ databases">
        <authorList>
            <person name="Nijsse B."/>
        </authorList>
    </citation>
    <scope>NUCLEOTIDE SEQUENCE [LARGE SCALE GENOMIC DNA]</scope>
    <source>
        <strain evidence="7">Desulfoluna butyratoxydans MSL71</strain>
    </source>
</reference>
<dbReference type="InterPro" id="IPR014776">
    <property type="entry name" value="4pyrrole_Mease_sub2"/>
</dbReference>
<keyword evidence="4" id="KW-0808">Transferase</keyword>
<dbReference type="Proteomes" id="UP000507962">
    <property type="component" value="Unassembled WGS sequence"/>
</dbReference>
<dbReference type="InterPro" id="IPR014008">
    <property type="entry name" value="Cbl_synth_MTase_CbiT"/>
</dbReference>
<evidence type="ECO:0000256" key="3">
    <source>
        <dbReference type="ARBA" id="ARBA00022603"/>
    </source>
</evidence>
<dbReference type="SUPFAM" id="SSF53335">
    <property type="entry name" value="S-adenosyl-L-methionine-dependent methyltransferases"/>
    <property type="match status" value="1"/>
</dbReference>
<dbReference type="SUPFAM" id="SSF53790">
    <property type="entry name" value="Tetrapyrrole methylase"/>
    <property type="match status" value="1"/>
</dbReference>
<keyword evidence="5" id="KW-0949">S-adenosyl-L-methionine</keyword>
<dbReference type="InterPro" id="IPR014777">
    <property type="entry name" value="4pyrrole_Mease_sub1"/>
</dbReference>
<protein>
    <submittedName>
        <fullName evidence="7">Tetrapyrrole methylase</fullName>
    </submittedName>
</protein>
<dbReference type="GO" id="GO:0032259">
    <property type="term" value="P:methylation"/>
    <property type="evidence" value="ECO:0007669"/>
    <property type="project" value="UniProtKB-KW"/>
</dbReference>
<dbReference type="Gene3D" id="3.40.1010.10">
    <property type="entry name" value="Cobalt-precorrin-4 Transmethylase, Domain 1"/>
    <property type="match status" value="1"/>
</dbReference>
<sequence>MNQSITVMGFGLSERDLPQASLALISEADVLVGGKRHLSAFPDTSAEKIVIQGKMSDVLDRLEAKVSQGSKVVILASGDPLYYGIGSLVTKRFGADAVRVIPNVSAVAGAFSRLGLSWHDAGVVSLHGRGPTPETLKSLLVHDKTAVFTDLTNSPDSVAARLMEQGVTARACHVFEAMGTPEEKHTEASLEGIAAGAFSDPNMMVVLGAALAEPPQAIGLGMPSEAFAHQRGMITKPEVRAVTLAKLGLEGHQVLWDLGAGSGSVSIEASRFVKQVCAVEQKPERVADIRTNITRYGATNMTVTEGALPDAAQDLPDPDVVFIGGGGKNLDAIIRMASDRMGDNARMVVNTVLLQSLGTAVTALEDEGFNVEVLHMNASVSTTVAWDMMLKGTNPVFIVTGIRGEG</sequence>
<proteinExistence type="predicted"/>
<dbReference type="RefSeq" id="WP_180146688.1">
    <property type="nucleotide sequence ID" value="NZ_CAADHO010000015.1"/>
</dbReference>
<dbReference type="Pfam" id="PF00590">
    <property type="entry name" value="TP_methylase"/>
    <property type="match status" value="1"/>
</dbReference>
<dbReference type="AlphaFoldDB" id="A0A4V6IM29"/>
<keyword evidence="8" id="KW-1185">Reference proteome</keyword>
<dbReference type="Gene3D" id="3.30.950.10">
    <property type="entry name" value="Methyltransferase, Cobalt-precorrin-4 Transmethylase, Domain 2"/>
    <property type="match status" value="1"/>
</dbReference>
<evidence type="ECO:0000313" key="8">
    <source>
        <dbReference type="Proteomes" id="UP000507962"/>
    </source>
</evidence>
<dbReference type="PIRSF" id="PIRSF036428">
    <property type="entry name" value="CobL"/>
    <property type="match status" value="1"/>
</dbReference>
<dbReference type="PANTHER" id="PTHR43182">
    <property type="entry name" value="COBALT-PRECORRIN-6B C(15)-METHYLTRANSFERASE (DECARBOXYLATING)"/>
    <property type="match status" value="1"/>
</dbReference>
<dbReference type="Gene3D" id="3.40.50.150">
    <property type="entry name" value="Vaccinia Virus protein VP39"/>
    <property type="match status" value="1"/>
</dbReference>
<keyword evidence="2" id="KW-0169">Cobalamin biosynthesis</keyword>
<gene>
    <name evidence="7" type="ORF">MSL71_49380</name>
</gene>
<evidence type="ECO:0000256" key="2">
    <source>
        <dbReference type="ARBA" id="ARBA00022573"/>
    </source>
</evidence>
<comment type="pathway">
    <text evidence="1">Cofactor biosynthesis; adenosylcobalamin biosynthesis.</text>
</comment>
<organism evidence="7 8">
    <name type="scientific">Desulfoluna butyratoxydans</name>
    <dbReference type="NCBI Taxonomy" id="231438"/>
    <lineage>
        <taxon>Bacteria</taxon>
        <taxon>Pseudomonadati</taxon>
        <taxon>Thermodesulfobacteriota</taxon>
        <taxon>Desulfobacteria</taxon>
        <taxon>Desulfobacterales</taxon>
        <taxon>Desulfolunaceae</taxon>
        <taxon>Desulfoluna</taxon>
    </lineage>
</organism>
<evidence type="ECO:0000256" key="4">
    <source>
        <dbReference type="ARBA" id="ARBA00022679"/>
    </source>
</evidence>
<dbReference type="Pfam" id="PF03602">
    <property type="entry name" value="Cons_hypoth95"/>
    <property type="match status" value="1"/>
</dbReference>
<evidence type="ECO:0000256" key="5">
    <source>
        <dbReference type="ARBA" id="ARBA00022691"/>
    </source>
</evidence>
<dbReference type="InterPro" id="IPR035996">
    <property type="entry name" value="4pyrrol_Methylase_sf"/>
</dbReference>
<accession>A0A4V6IM29</accession>
<dbReference type="CDD" id="cd02440">
    <property type="entry name" value="AdoMet_MTases"/>
    <property type="match status" value="1"/>
</dbReference>
<dbReference type="NCBIfam" id="TIGR02467">
    <property type="entry name" value="CbiE"/>
    <property type="match status" value="1"/>
</dbReference>
<evidence type="ECO:0000259" key="6">
    <source>
        <dbReference type="Pfam" id="PF00590"/>
    </source>
</evidence>
<dbReference type="InterPro" id="IPR050714">
    <property type="entry name" value="Cobalamin_biosynth_MTase"/>
</dbReference>
<dbReference type="InterPro" id="IPR029063">
    <property type="entry name" value="SAM-dependent_MTases_sf"/>
</dbReference>
<dbReference type="NCBIfam" id="TIGR02469">
    <property type="entry name" value="CbiT"/>
    <property type="match status" value="1"/>
</dbReference>
<evidence type="ECO:0000256" key="1">
    <source>
        <dbReference type="ARBA" id="ARBA00004953"/>
    </source>
</evidence>
<dbReference type="CDD" id="cd11644">
    <property type="entry name" value="Precorrin-6Y-MT"/>
    <property type="match status" value="1"/>
</dbReference>